<protein>
    <submittedName>
        <fullName evidence="1">DUF3368 domain-containing protein</fullName>
    </submittedName>
</protein>
<dbReference type="EMBL" id="JAJPDE010000041">
    <property type="protein sequence ID" value="MCD7130151.1"/>
    <property type="molecule type" value="Genomic_DNA"/>
</dbReference>
<sequence length="112" mass="12954">MTMTYNELSTEAKETALNSFVNFYVSQYNKESLEILGSHVENGLIATINQILRDNQFMGHSKLVEISIRLSKPVYQEILSQLTNVKFQKDGEPVVDWLTAWKEKEEQLPEED</sequence>
<dbReference type="AlphaFoldDB" id="A0A7W3UHP1"/>
<gene>
    <name evidence="1" type="ORF">H5R92_06455</name>
    <name evidence="2" type="ORF">LTY36_02875</name>
</gene>
<dbReference type="Proteomes" id="UP000534578">
    <property type="component" value="Unassembled WGS sequence"/>
</dbReference>
<reference evidence="2 4" key="2">
    <citation type="submission" date="2021-12" db="EMBL/GenBank/DDBJ databases">
        <title>A phylogenomic analysis of Limosilactobacillus reuteri reveals ancient and stable evolutionary relationships with rodents and birds and zoonotic transmission to humans.</title>
        <authorList>
            <person name="Li F."/>
            <person name="Li X."/>
            <person name="Cheng C."/>
            <person name="Tollenaar S."/>
            <person name="Zhang J.S."/>
            <person name="Simpson D."/>
            <person name="Tasseva G."/>
            <person name="Perez-Munoz M.E."/>
            <person name="Frese S."/>
            <person name="Gaenzle M.G."/>
            <person name="Walter J."/>
            <person name="Zheng J."/>
        </authorList>
    </citation>
    <scope>NUCLEOTIDE SEQUENCE [LARGE SCALE GENOMIC DNA]</scope>
    <source>
        <strain evidence="2 4">BG-MG3-B</strain>
    </source>
</reference>
<evidence type="ECO:0000313" key="2">
    <source>
        <dbReference type="EMBL" id="MCD7130151.1"/>
    </source>
</evidence>
<name>A0A7W3UHP1_9LACO</name>
<comment type="caution">
    <text evidence="1">The sequence shown here is derived from an EMBL/GenBank/DDBJ whole genome shotgun (WGS) entry which is preliminary data.</text>
</comment>
<dbReference type="EMBL" id="JACIVE010000057">
    <property type="protein sequence ID" value="MBB1095824.1"/>
    <property type="molecule type" value="Genomic_DNA"/>
</dbReference>
<accession>A0A7W3UHP1</accession>
<evidence type="ECO:0000313" key="1">
    <source>
        <dbReference type="EMBL" id="MBB1095824.1"/>
    </source>
</evidence>
<dbReference type="Proteomes" id="UP001199710">
    <property type="component" value="Unassembled WGS sequence"/>
</dbReference>
<evidence type="ECO:0000313" key="3">
    <source>
        <dbReference type="Proteomes" id="UP000534578"/>
    </source>
</evidence>
<keyword evidence="4" id="KW-1185">Reference proteome</keyword>
<evidence type="ECO:0000313" key="4">
    <source>
        <dbReference type="Proteomes" id="UP001199710"/>
    </source>
</evidence>
<proteinExistence type="predicted"/>
<reference evidence="1 3" key="1">
    <citation type="submission" date="2020-07" db="EMBL/GenBank/DDBJ databases">
        <title>Description of Limosilactobacillus balticus sp. nov., Limosilactobacillus agrestis sp. nov., Limosilactobacillus albertensis sp. nov., Limosilactobacillus rudii sp. nov., Limosilactobacillus fastidiosus sp. nov., five novel Limosilactobacillus species isolated from the vertebrate gastrointestinal tract, and proposal of 6 subspecies of Limosilactobacillus reuteri adapted to the gastrointestinal tract of specific vertebrate hosts.</title>
        <authorList>
            <person name="Li F."/>
            <person name="Cheng C."/>
            <person name="Zheng J."/>
            <person name="Quevedo R.M."/>
            <person name="Li J."/>
            <person name="Roos S."/>
            <person name="Gaenzle M.G."/>
            <person name="Walter J."/>
        </authorList>
    </citation>
    <scope>NUCLEOTIDE SEQUENCE [LARGE SCALE GENOMIC DNA]</scope>
    <source>
        <strain evidence="1 3">BG-MG3-A</strain>
    </source>
</reference>
<dbReference type="RefSeq" id="WP_182578699.1">
    <property type="nucleotide sequence ID" value="NZ_JACIVE010000057.1"/>
</dbReference>
<organism evidence="1 3">
    <name type="scientific">Limosilactobacillus agrestis</name>
    <dbReference type="NCBI Taxonomy" id="2759748"/>
    <lineage>
        <taxon>Bacteria</taxon>
        <taxon>Bacillati</taxon>
        <taxon>Bacillota</taxon>
        <taxon>Bacilli</taxon>
        <taxon>Lactobacillales</taxon>
        <taxon>Lactobacillaceae</taxon>
        <taxon>Limosilactobacillus</taxon>
    </lineage>
</organism>